<accession>A0ABU1TBH2</accession>
<sequence>MLLCAHGLALQNRQNHGLLNFAATAFAHYPRASGKIANAPPAAPGQRVLPAFIRSYSADKEEKGDNGIIKIFLHMSLRA</sequence>
<evidence type="ECO:0000313" key="1">
    <source>
        <dbReference type="EMBL" id="MDR6942596.1"/>
    </source>
</evidence>
<proteinExistence type="predicted"/>
<dbReference type="Proteomes" id="UP001247620">
    <property type="component" value="Unassembled WGS sequence"/>
</dbReference>
<protein>
    <submittedName>
        <fullName evidence="1">Uncharacterized protein</fullName>
    </submittedName>
</protein>
<organism evidence="1 2">
    <name type="scientific">Mucilaginibacter pocheonensis</name>
    <dbReference type="NCBI Taxonomy" id="398050"/>
    <lineage>
        <taxon>Bacteria</taxon>
        <taxon>Pseudomonadati</taxon>
        <taxon>Bacteroidota</taxon>
        <taxon>Sphingobacteriia</taxon>
        <taxon>Sphingobacteriales</taxon>
        <taxon>Sphingobacteriaceae</taxon>
        <taxon>Mucilaginibacter</taxon>
    </lineage>
</organism>
<reference evidence="1 2" key="1">
    <citation type="submission" date="2023-07" db="EMBL/GenBank/DDBJ databases">
        <title>Sorghum-associated microbial communities from plants grown in Nebraska, USA.</title>
        <authorList>
            <person name="Schachtman D."/>
        </authorList>
    </citation>
    <scope>NUCLEOTIDE SEQUENCE [LARGE SCALE GENOMIC DNA]</scope>
    <source>
        <strain evidence="1 2">3262</strain>
    </source>
</reference>
<name>A0ABU1TBH2_9SPHI</name>
<comment type="caution">
    <text evidence="1">The sequence shown here is derived from an EMBL/GenBank/DDBJ whole genome shotgun (WGS) entry which is preliminary data.</text>
</comment>
<evidence type="ECO:0000313" key="2">
    <source>
        <dbReference type="Proteomes" id="UP001247620"/>
    </source>
</evidence>
<gene>
    <name evidence="1" type="ORF">J2W55_002438</name>
</gene>
<dbReference type="EMBL" id="JAVDUU010000002">
    <property type="protein sequence ID" value="MDR6942596.1"/>
    <property type="molecule type" value="Genomic_DNA"/>
</dbReference>
<keyword evidence="2" id="KW-1185">Reference proteome</keyword>